<protein>
    <recommendedName>
        <fullName evidence="3">DNA-binding protein</fullName>
    </recommendedName>
</protein>
<dbReference type="EMBL" id="BMXP01000011">
    <property type="protein sequence ID" value="GGW95333.1"/>
    <property type="molecule type" value="Genomic_DNA"/>
</dbReference>
<comment type="caution">
    <text evidence="1">The sequence shown here is derived from an EMBL/GenBank/DDBJ whole genome shotgun (WGS) entry which is preliminary data.</text>
</comment>
<sequence>MLLGDKNLANKLAPEAIKIGGRILYEESALETWLRTYGEVA</sequence>
<gene>
    <name evidence="1" type="ORF">GCM10007391_32010</name>
</gene>
<accession>A0A918JQ35</accession>
<reference evidence="1" key="2">
    <citation type="submission" date="2020-09" db="EMBL/GenBank/DDBJ databases">
        <authorList>
            <person name="Sun Q."/>
            <person name="Kim S."/>
        </authorList>
    </citation>
    <scope>NUCLEOTIDE SEQUENCE</scope>
    <source>
        <strain evidence="1">KCTC 22164</strain>
    </source>
</reference>
<evidence type="ECO:0000313" key="1">
    <source>
        <dbReference type="EMBL" id="GGW95333.1"/>
    </source>
</evidence>
<keyword evidence="2" id="KW-1185">Reference proteome</keyword>
<evidence type="ECO:0008006" key="3">
    <source>
        <dbReference type="Google" id="ProtNLM"/>
    </source>
</evidence>
<evidence type="ECO:0000313" key="2">
    <source>
        <dbReference type="Proteomes" id="UP000631300"/>
    </source>
</evidence>
<dbReference type="AlphaFoldDB" id="A0A918JQ35"/>
<proteinExistence type="predicted"/>
<reference evidence="1" key="1">
    <citation type="journal article" date="2014" name="Int. J. Syst. Evol. Microbiol.">
        <title>Complete genome sequence of Corynebacterium casei LMG S-19264T (=DSM 44701T), isolated from a smear-ripened cheese.</title>
        <authorList>
            <consortium name="US DOE Joint Genome Institute (JGI-PGF)"/>
            <person name="Walter F."/>
            <person name="Albersmeier A."/>
            <person name="Kalinowski J."/>
            <person name="Ruckert C."/>
        </authorList>
    </citation>
    <scope>NUCLEOTIDE SEQUENCE</scope>
    <source>
        <strain evidence="1">KCTC 22164</strain>
    </source>
</reference>
<organism evidence="1 2">
    <name type="scientific">Alteromonas halophila</name>
    <dbReference type="NCBI Taxonomy" id="516698"/>
    <lineage>
        <taxon>Bacteria</taxon>
        <taxon>Pseudomonadati</taxon>
        <taxon>Pseudomonadota</taxon>
        <taxon>Gammaproteobacteria</taxon>
        <taxon>Alteromonadales</taxon>
        <taxon>Alteromonadaceae</taxon>
        <taxon>Alteromonas/Salinimonas group</taxon>
        <taxon>Alteromonas</taxon>
    </lineage>
</organism>
<name>A0A918JQ35_9ALTE</name>
<dbReference type="Proteomes" id="UP000631300">
    <property type="component" value="Unassembled WGS sequence"/>
</dbReference>